<sequence>MAPLTGAQGSRLEVAPCEGSTPASRRDIEPAPHSTSGANASSETMKDQEFRQHHRHRHRAHNADSRPGGRRISII</sequence>
<organism evidence="2 3">
    <name type="scientific">Scleroderma citrinum Foug A</name>
    <dbReference type="NCBI Taxonomy" id="1036808"/>
    <lineage>
        <taxon>Eukaryota</taxon>
        <taxon>Fungi</taxon>
        <taxon>Dikarya</taxon>
        <taxon>Basidiomycota</taxon>
        <taxon>Agaricomycotina</taxon>
        <taxon>Agaricomycetes</taxon>
        <taxon>Agaricomycetidae</taxon>
        <taxon>Boletales</taxon>
        <taxon>Sclerodermatineae</taxon>
        <taxon>Sclerodermataceae</taxon>
        <taxon>Scleroderma</taxon>
    </lineage>
</organism>
<dbReference type="InParanoid" id="A0A0C2ZBX8"/>
<accession>A0A0C2ZBX8</accession>
<evidence type="ECO:0000313" key="2">
    <source>
        <dbReference type="EMBL" id="KIM59343.1"/>
    </source>
</evidence>
<reference evidence="3" key="2">
    <citation type="submission" date="2015-01" db="EMBL/GenBank/DDBJ databases">
        <title>Evolutionary Origins and Diversification of the Mycorrhizal Mutualists.</title>
        <authorList>
            <consortium name="DOE Joint Genome Institute"/>
            <consortium name="Mycorrhizal Genomics Consortium"/>
            <person name="Kohler A."/>
            <person name="Kuo A."/>
            <person name="Nagy L.G."/>
            <person name="Floudas D."/>
            <person name="Copeland A."/>
            <person name="Barry K.W."/>
            <person name="Cichocki N."/>
            <person name="Veneault-Fourrey C."/>
            <person name="LaButti K."/>
            <person name="Lindquist E.A."/>
            <person name="Lipzen A."/>
            <person name="Lundell T."/>
            <person name="Morin E."/>
            <person name="Murat C."/>
            <person name="Riley R."/>
            <person name="Ohm R."/>
            <person name="Sun H."/>
            <person name="Tunlid A."/>
            <person name="Henrissat B."/>
            <person name="Grigoriev I.V."/>
            <person name="Hibbett D.S."/>
            <person name="Martin F."/>
        </authorList>
    </citation>
    <scope>NUCLEOTIDE SEQUENCE [LARGE SCALE GENOMIC DNA]</scope>
    <source>
        <strain evidence="3">Foug A</strain>
    </source>
</reference>
<evidence type="ECO:0000256" key="1">
    <source>
        <dbReference type="SAM" id="MobiDB-lite"/>
    </source>
</evidence>
<protein>
    <submittedName>
        <fullName evidence="2">Uncharacterized protein</fullName>
    </submittedName>
</protein>
<evidence type="ECO:0000313" key="3">
    <source>
        <dbReference type="Proteomes" id="UP000053989"/>
    </source>
</evidence>
<gene>
    <name evidence="2" type="ORF">SCLCIDRAFT_1217906</name>
</gene>
<dbReference type="Proteomes" id="UP000053989">
    <property type="component" value="Unassembled WGS sequence"/>
</dbReference>
<feature type="region of interest" description="Disordered" evidence="1">
    <location>
        <begin position="1"/>
        <end position="75"/>
    </location>
</feature>
<dbReference type="AlphaFoldDB" id="A0A0C2ZBX8"/>
<feature type="compositionally biased region" description="Polar residues" evidence="1">
    <location>
        <begin position="33"/>
        <end position="43"/>
    </location>
</feature>
<proteinExistence type="predicted"/>
<dbReference type="HOGENOM" id="CLU_2672572_0_0_1"/>
<dbReference type="EMBL" id="KN822075">
    <property type="protein sequence ID" value="KIM59343.1"/>
    <property type="molecule type" value="Genomic_DNA"/>
</dbReference>
<name>A0A0C2ZBX8_9AGAM</name>
<keyword evidence="3" id="KW-1185">Reference proteome</keyword>
<reference evidence="2 3" key="1">
    <citation type="submission" date="2014-04" db="EMBL/GenBank/DDBJ databases">
        <authorList>
            <consortium name="DOE Joint Genome Institute"/>
            <person name="Kuo A."/>
            <person name="Kohler A."/>
            <person name="Nagy L.G."/>
            <person name="Floudas D."/>
            <person name="Copeland A."/>
            <person name="Barry K.W."/>
            <person name="Cichocki N."/>
            <person name="Veneault-Fourrey C."/>
            <person name="LaButti K."/>
            <person name="Lindquist E.A."/>
            <person name="Lipzen A."/>
            <person name="Lundell T."/>
            <person name="Morin E."/>
            <person name="Murat C."/>
            <person name="Sun H."/>
            <person name="Tunlid A."/>
            <person name="Henrissat B."/>
            <person name="Grigoriev I.V."/>
            <person name="Hibbett D.S."/>
            <person name="Martin F."/>
            <person name="Nordberg H.P."/>
            <person name="Cantor M.N."/>
            <person name="Hua S.X."/>
        </authorList>
    </citation>
    <scope>NUCLEOTIDE SEQUENCE [LARGE SCALE GENOMIC DNA]</scope>
    <source>
        <strain evidence="2 3">Foug A</strain>
    </source>
</reference>